<gene>
    <name evidence="2" type="ORF">BZG01_05280</name>
</gene>
<comment type="caution">
    <text evidence="2">The sequence shown here is derived from an EMBL/GenBank/DDBJ whole genome shotgun (WGS) entry which is preliminary data.</text>
</comment>
<dbReference type="GO" id="GO:0003995">
    <property type="term" value="F:acyl-CoA dehydrogenase activity"/>
    <property type="evidence" value="ECO:0007669"/>
    <property type="project" value="InterPro"/>
</dbReference>
<dbReference type="InterPro" id="IPR008670">
    <property type="entry name" value="CoA_reduct_LuxC"/>
</dbReference>
<dbReference type="EMBL" id="MVDE01000005">
    <property type="protein sequence ID" value="PKQ68160.1"/>
    <property type="molecule type" value="Genomic_DNA"/>
</dbReference>
<accession>A0A2N3ICY3</accession>
<dbReference type="Pfam" id="PF05893">
    <property type="entry name" value="LuxC"/>
    <property type="match status" value="1"/>
</dbReference>
<organism evidence="2 3">
    <name type="scientific">Labilibaculum manganireducens</name>
    <dbReference type="NCBI Taxonomy" id="1940525"/>
    <lineage>
        <taxon>Bacteria</taxon>
        <taxon>Pseudomonadati</taxon>
        <taxon>Bacteroidota</taxon>
        <taxon>Bacteroidia</taxon>
        <taxon>Marinilabiliales</taxon>
        <taxon>Marinifilaceae</taxon>
        <taxon>Labilibaculum</taxon>
    </lineage>
</organism>
<dbReference type="GO" id="GO:0008218">
    <property type="term" value="P:bioluminescence"/>
    <property type="evidence" value="ECO:0007669"/>
    <property type="project" value="InterPro"/>
</dbReference>
<dbReference type="AlphaFoldDB" id="A0A2N3ICY3"/>
<dbReference type="Proteomes" id="UP000233618">
    <property type="component" value="Unassembled WGS sequence"/>
</dbReference>
<evidence type="ECO:0000256" key="1">
    <source>
        <dbReference type="ARBA" id="ARBA00022857"/>
    </source>
</evidence>
<reference evidence="2 3" key="1">
    <citation type="journal article" date="2017" name="Front. Microbiol.">
        <title>Labilibaculum manganireducens gen. nov., sp. nov. and Labilibaculum filiforme sp. nov., Novel Bacteroidetes Isolated from Subsurface Sediments of the Baltic Sea.</title>
        <authorList>
            <person name="Vandieken V."/>
            <person name="Marshall I.P."/>
            <person name="Niemann H."/>
            <person name="Engelen B."/>
            <person name="Cypionka H."/>
        </authorList>
    </citation>
    <scope>NUCLEOTIDE SEQUENCE [LARGE SCALE GENOMIC DNA]</scope>
    <source>
        <strain evidence="2 3">59.10-2M</strain>
    </source>
</reference>
<keyword evidence="3" id="KW-1185">Reference proteome</keyword>
<sequence>MNKTERIRAFVELGNFLSQFSSKDAKRAEHKLNSAYYDKFEALLNRVSNENLWFTPLHVHASINGICTFLKEKELNEWLNRYSVSDKNTQIKVAVIMAGNIPMVGFHDMLSVLISGHSFIGKLSSKDNQLLNFVSKLLVEINSEFEELISFQSERLSGENKFDAIIATGSNNSARYFEAYFKKYDHIIRRNRNSVAVISGNETEEELEALGRDVFLYFGLGCRNVSKIYIPVGYNLVHLLDCWKNYSFVNDHNKYANNYDYQRSMFLMNRIEHLDTGFVLLNENTAITSPIGVVNYEYYSEINDLKINLNTNSELIQCIVGNEIPDAIPFGKAQEPELFDYADNVDTMEFLSQLKSK</sequence>
<proteinExistence type="predicted"/>
<evidence type="ECO:0000313" key="2">
    <source>
        <dbReference type="EMBL" id="PKQ68160.1"/>
    </source>
</evidence>
<evidence type="ECO:0000313" key="3">
    <source>
        <dbReference type="Proteomes" id="UP000233618"/>
    </source>
</evidence>
<protein>
    <recommendedName>
        <fullName evidence="4">Acyl-CoA reductase</fullName>
    </recommendedName>
</protein>
<name>A0A2N3ICY3_9BACT</name>
<keyword evidence="1" id="KW-0521">NADP</keyword>
<evidence type="ECO:0008006" key="4">
    <source>
        <dbReference type="Google" id="ProtNLM"/>
    </source>
</evidence>